<dbReference type="Proteomes" id="UP000235371">
    <property type="component" value="Unassembled WGS sequence"/>
</dbReference>
<evidence type="ECO:0000256" key="1">
    <source>
        <dbReference type="SAM" id="MobiDB-lite"/>
    </source>
</evidence>
<dbReference type="InParanoid" id="A0A2J6SZ19"/>
<dbReference type="AlphaFoldDB" id="A0A2J6SZ19"/>
<accession>A0A2J6SZ19</accession>
<proteinExistence type="predicted"/>
<gene>
    <name evidence="2" type="ORF">K444DRAFT_666645</name>
</gene>
<protein>
    <submittedName>
        <fullName evidence="2">Uncharacterized protein</fullName>
    </submittedName>
</protein>
<evidence type="ECO:0000313" key="2">
    <source>
        <dbReference type="EMBL" id="PMD56012.1"/>
    </source>
</evidence>
<feature type="compositionally biased region" description="Polar residues" evidence="1">
    <location>
        <begin position="163"/>
        <end position="172"/>
    </location>
</feature>
<dbReference type="EMBL" id="KZ613854">
    <property type="protein sequence ID" value="PMD56012.1"/>
    <property type="molecule type" value="Genomic_DNA"/>
</dbReference>
<dbReference type="GeneID" id="36595275"/>
<dbReference type="OrthoDB" id="10291890at2759"/>
<feature type="compositionally biased region" description="Basic and acidic residues" evidence="1">
    <location>
        <begin position="287"/>
        <end position="299"/>
    </location>
</feature>
<organism evidence="2 3">
    <name type="scientific">Hyaloscypha bicolor E</name>
    <dbReference type="NCBI Taxonomy" id="1095630"/>
    <lineage>
        <taxon>Eukaryota</taxon>
        <taxon>Fungi</taxon>
        <taxon>Dikarya</taxon>
        <taxon>Ascomycota</taxon>
        <taxon>Pezizomycotina</taxon>
        <taxon>Leotiomycetes</taxon>
        <taxon>Helotiales</taxon>
        <taxon>Hyaloscyphaceae</taxon>
        <taxon>Hyaloscypha</taxon>
        <taxon>Hyaloscypha bicolor</taxon>
    </lineage>
</organism>
<feature type="region of interest" description="Disordered" evidence="1">
    <location>
        <begin position="269"/>
        <end position="307"/>
    </location>
</feature>
<feature type="region of interest" description="Disordered" evidence="1">
    <location>
        <begin position="319"/>
        <end position="385"/>
    </location>
</feature>
<feature type="region of interest" description="Disordered" evidence="1">
    <location>
        <begin position="160"/>
        <end position="227"/>
    </location>
</feature>
<dbReference type="RefSeq" id="XP_024732916.1">
    <property type="nucleotide sequence ID" value="XM_024887199.1"/>
</dbReference>
<keyword evidence="3" id="KW-1185">Reference proteome</keyword>
<sequence length="385" mass="42599">MATVKMAISSRDSTSILYSAQTVAGKFCHTFTFFDRISDETLDTLVGLCAGRGALLCIERKQSAKLITRLSATQTPAPILDDATWAAQVGGSIVGEIEGHRSHLTPWAEPNFGVKFLYRRAADETVSSKDPKYPIYPHDGALYSELLKWKTSKLFLRPAAPTAKSSPDSLPVSSNLPRTPLSTLPPSDSTSKQISHLPTATDCPRRPTPLIVVTPITPPTSPTAGESFRVRDDIMDRSNSCHQQIPTKIPKHSPASSALLSVLFSEEKERGLNRRKRAGRTQPNPKYAEENSEVKNREETGDDSGSCMDSFEVAAMRRQQNQRLQRKGLAPPTEYEENVTDRKPNKPQARPVKVGRATRGPRVHFREREPPRRRAPARAIENNAV</sequence>
<feature type="compositionally biased region" description="Low complexity" evidence="1">
    <location>
        <begin position="173"/>
        <end position="191"/>
    </location>
</feature>
<evidence type="ECO:0000313" key="3">
    <source>
        <dbReference type="Proteomes" id="UP000235371"/>
    </source>
</evidence>
<name>A0A2J6SZ19_9HELO</name>
<reference evidence="2 3" key="1">
    <citation type="submission" date="2016-04" db="EMBL/GenBank/DDBJ databases">
        <title>A degradative enzymes factory behind the ericoid mycorrhizal symbiosis.</title>
        <authorList>
            <consortium name="DOE Joint Genome Institute"/>
            <person name="Martino E."/>
            <person name="Morin E."/>
            <person name="Grelet G."/>
            <person name="Kuo A."/>
            <person name="Kohler A."/>
            <person name="Daghino S."/>
            <person name="Barry K."/>
            <person name="Choi C."/>
            <person name="Cichocki N."/>
            <person name="Clum A."/>
            <person name="Copeland A."/>
            <person name="Hainaut M."/>
            <person name="Haridas S."/>
            <person name="Labutti K."/>
            <person name="Lindquist E."/>
            <person name="Lipzen A."/>
            <person name="Khouja H.-R."/>
            <person name="Murat C."/>
            <person name="Ohm R."/>
            <person name="Olson A."/>
            <person name="Spatafora J."/>
            <person name="Veneault-Fourrey C."/>
            <person name="Henrissat B."/>
            <person name="Grigoriev I."/>
            <person name="Martin F."/>
            <person name="Perotto S."/>
        </authorList>
    </citation>
    <scope>NUCLEOTIDE SEQUENCE [LARGE SCALE GENOMIC DNA]</scope>
    <source>
        <strain evidence="2 3">E</strain>
    </source>
</reference>